<dbReference type="Proteomes" id="UP001497623">
    <property type="component" value="Unassembled WGS sequence"/>
</dbReference>
<feature type="domain" description="Polycystin" evidence="10">
    <location>
        <begin position="175"/>
        <end position="384"/>
    </location>
</feature>
<sequence>VNWLLALLSIGASTFFLLMYGIQFGNEKSTKWLTSLIISFFSSVLFTQPIKIFVLSILMSAICKSSSVGEDDADEDEEDPHLDYDEEFIPTEKVPLVRKKMLTCKKIDNEMLKKMRDTRKKEKEMNKLLLDIFAYGMFIWIVMVLSYNTRDYNSFLLGKSLRNTFIHEGDKDGIDFTQVKSSDKLWLFIKNGLLAKFWDDKWYNNQTKFGLNGFFSDYNNRILGYATIRQIRIQHNTCRIPKALENITSHCSGFSGIYYEDDQNYCIGWRKKNTYNMNTDKCSLKEYMYTNASSHEGMAFWGNRDWYGGGGYVIDLKKPKDPISDLSEKFDYLQSHQWIDKYTRAVIIEFSSYNAQINLFGVSTLYAEFTPGGGISTSFKFYGIPLLQHQGNSGVFMICCEVLFVLFTVYYTIQQMSAFCKEKKNYFSNAWVYSDIAIILGSYGLIGVYIFRHKRSNHVQPMFRTHPDSFTQMLFRLSIFPLYKHYIGFLSYINHSRFKRDGLNLLRFNPSKMIFSITNRNCFGFLLNCNPNYGLFCVMPFSSKTEGLYFYYVSKIHMCMDKILFILRIFDAIKQLFGLYQLLKTFIKIKSHILYMRTVFTNALKLLSISSYE</sequence>
<keyword evidence="12" id="KW-1185">Reference proteome</keyword>
<evidence type="ECO:0000313" key="12">
    <source>
        <dbReference type="Proteomes" id="UP001497623"/>
    </source>
</evidence>
<dbReference type="PANTHER" id="PTHR10877">
    <property type="entry name" value="POLYCYSTIN FAMILY MEMBER"/>
    <property type="match status" value="1"/>
</dbReference>
<name>A0AAV2PW13_MEGNR</name>
<feature type="non-terminal residue" evidence="11">
    <location>
        <position position="1"/>
    </location>
</feature>
<feature type="transmembrane region" description="Helical" evidence="8">
    <location>
        <begin position="394"/>
        <end position="413"/>
    </location>
</feature>
<evidence type="ECO:0000256" key="6">
    <source>
        <dbReference type="ARBA" id="ARBA00023180"/>
    </source>
</evidence>
<dbReference type="GO" id="GO:0005509">
    <property type="term" value="F:calcium ion binding"/>
    <property type="evidence" value="ECO:0007669"/>
    <property type="project" value="InterPro"/>
</dbReference>
<dbReference type="GO" id="GO:0050982">
    <property type="term" value="P:detection of mechanical stimulus"/>
    <property type="evidence" value="ECO:0007669"/>
    <property type="project" value="TreeGrafter"/>
</dbReference>
<feature type="transmembrane region" description="Helical" evidence="8">
    <location>
        <begin position="433"/>
        <end position="453"/>
    </location>
</feature>
<evidence type="ECO:0000256" key="2">
    <source>
        <dbReference type="ARBA" id="ARBA00007200"/>
    </source>
</evidence>
<dbReference type="GO" id="GO:0016020">
    <property type="term" value="C:membrane"/>
    <property type="evidence" value="ECO:0007669"/>
    <property type="project" value="UniProtKB-SubCell"/>
</dbReference>
<dbReference type="InterPro" id="IPR051223">
    <property type="entry name" value="Polycystin"/>
</dbReference>
<dbReference type="AlphaFoldDB" id="A0AAV2PW13"/>
<evidence type="ECO:0000313" key="11">
    <source>
        <dbReference type="EMBL" id="CAL4065753.1"/>
    </source>
</evidence>
<dbReference type="InterPro" id="IPR003915">
    <property type="entry name" value="PKD_2"/>
</dbReference>
<dbReference type="InterPro" id="IPR046791">
    <property type="entry name" value="Polycystin_dom"/>
</dbReference>
<reference evidence="11 12" key="1">
    <citation type="submission" date="2024-05" db="EMBL/GenBank/DDBJ databases">
        <authorList>
            <person name="Wallberg A."/>
        </authorList>
    </citation>
    <scope>NUCLEOTIDE SEQUENCE [LARGE SCALE GENOMIC DNA]</scope>
</reference>
<dbReference type="PRINTS" id="PR01433">
    <property type="entry name" value="POLYCYSTIN2"/>
</dbReference>
<evidence type="ECO:0000256" key="5">
    <source>
        <dbReference type="ARBA" id="ARBA00023136"/>
    </source>
</evidence>
<comment type="subcellular location">
    <subcellularLocation>
        <location evidence="1">Membrane</location>
        <topology evidence="1">Multi-pass membrane protein</topology>
    </subcellularLocation>
</comment>
<accession>A0AAV2PW13</accession>
<gene>
    <name evidence="11" type="ORF">MNOR_LOCUS5042</name>
</gene>
<dbReference type="Pfam" id="PF08016">
    <property type="entry name" value="PKD_channel"/>
    <property type="match status" value="1"/>
</dbReference>
<dbReference type="EMBL" id="CAXKWB010001896">
    <property type="protein sequence ID" value="CAL4065753.1"/>
    <property type="molecule type" value="Genomic_DNA"/>
</dbReference>
<keyword evidence="4 8" id="KW-1133">Transmembrane helix</keyword>
<evidence type="ECO:0000256" key="1">
    <source>
        <dbReference type="ARBA" id="ARBA00004141"/>
    </source>
</evidence>
<keyword evidence="3 8" id="KW-0812">Transmembrane</keyword>
<keyword evidence="6" id="KW-0325">Glycoprotein</keyword>
<organism evidence="11 12">
    <name type="scientific">Meganyctiphanes norvegica</name>
    <name type="common">Northern krill</name>
    <name type="synonym">Thysanopoda norvegica</name>
    <dbReference type="NCBI Taxonomy" id="48144"/>
    <lineage>
        <taxon>Eukaryota</taxon>
        <taxon>Metazoa</taxon>
        <taxon>Ecdysozoa</taxon>
        <taxon>Arthropoda</taxon>
        <taxon>Crustacea</taxon>
        <taxon>Multicrustacea</taxon>
        <taxon>Malacostraca</taxon>
        <taxon>Eumalacostraca</taxon>
        <taxon>Eucarida</taxon>
        <taxon>Euphausiacea</taxon>
        <taxon>Euphausiidae</taxon>
        <taxon>Meganyctiphanes</taxon>
    </lineage>
</organism>
<protein>
    <submittedName>
        <fullName evidence="11">Uncharacterized protein</fullName>
    </submittedName>
</protein>
<feature type="transmembrane region" description="Helical" evidence="8">
    <location>
        <begin position="128"/>
        <end position="147"/>
    </location>
</feature>
<feature type="transmembrane region" description="Helical" evidence="8">
    <location>
        <begin position="37"/>
        <end position="58"/>
    </location>
</feature>
<feature type="domain" description="Polycystin cation channel PKD1/PKD2" evidence="9">
    <location>
        <begin position="392"/>
        <end position="498"/>
    </location>
</feature>
<evidence type="ECO:0000256" key="7">
    <source>
        <dbReference type="PIRSR" id="PIRSR603915-2"/>
    </source>
</evidence>
<comment type="similarity">
    <text evidence="2">Belongs to the polycystin family.</text>
</comment>
<feature type="transmembrane region" description="Helical" evidence="8">
    <location>
        <begin position="473"/>
        <end position="493"/>
    </location>
</feature>
<evidence type="ECO:0000259" key="9">
    <source>
        <dbReference type="Pfam" id="PF08016"/>
    </source>
</evidence>
<comment type="caution">
    <text evidence="11">The sequence shown here is derived from an EMBL/GenBank/DDBJ whole genome shotgun (WGS) entry which is preliminary data.</text>
</comment>
<keyword evidence="5 8" id="KW-0472">Membrane</keyword>
<evidence type="ECO:0000256" key="4">
    <source>
        <dbReference type="ARBA" id="ARBA00022989"/>
    </source>
</evidence>
<dbReference type="Pfam" id="PF20519">
    <property type="entry name" value="Polycystin_dom"/>
    <property type="match status" value="1"/>
</dbReference>
<dbReference type="GO" id="GO:0005262">
    <property type="term" value="F:calcium channel activity"/>
    <property type="evidence" value="ECO:0007669"/>
    <property type="project" value="TreeGrafter"/>
</dbReference>
<dbReference type="InterPro" id="IPR013122">
    <property type="entry name" value="PKD1_2_channel"/>
</dbReference>
<dbReference type="PANTHER" id="PTHR10877:SF150">
    <property type="entry name" value="REJ DOMAIN-CONTAINING PROTEIN"/>
    <property type="match status" value="1"/>
</dbReference>
<evidence type="ECO:0000256" key="3">
    <source>
        <dbReference type="ARBA" id="ARBA00022692"/>
    </source>
</evidence>
<evidence type="ECO:0000259" key="10">
    <source>
        <dbReference type="Pfam" id="PF20519"/>
    </source>
</evidence>
<evidence type="ECO:0000256" key="8">
    <source>
        <dbReference type="SAM" id="Phobius"/>
    </source>
</evidence>
<feature type="disulfide bond" evidence="7">
    <location>
        <begin position="238"/>
        <end position="251"/>
    </location>
</feature>
<proteinExistence type="inferred from homology"/>
<feature type="non-terminal residue" evidence="11">
    <location>
        <position position="613"/>
    </location>
</feature>